<comment type="caution">
    <text evidence="3">The sequence shown here is derived from an EMBL/GenBank/DDBJ whole genome shotgun (WGS) entry which is preliminary data.</text>
</comment>
<dbReference type="Pfam" id="PF13936">
    <property type="entry name" value="HTH_38"/>
    <property type="match status" value="1"/>
</dbReference>
<dbReference type="GO" id="GO:0005829">
    <property type="term" value="C:cytosol"/>
    <property type="evidence" value="ECO:0007669"/>
    <property type="project" value="TreeGrafter"/>
</dbReference>
<dbReference type="PROSITE" id="PS50994">
    <property type="entry name" value="INTEGRASE"/>
    <property type="match status" value="1"/>
</dbReference>
<dbReference type="InterPro" id="IPR053392">
    <property type="entry name" value="Transposase_IS30-like"/>
</dbReference>
<accession>A0A017RTE1</accession>
<dbReference type="NCBIfam" id="NF033563">
    <property type="entry name" value="transpos_IS30"/>
    <property type="match status" value="1"/>
</dbReference>
<gene>
    <name evidence="3" type="ORF">Q428_14930</name>
</gene>
<organism evidence="3 4">
    <name type="scientific">Fervidicella metallireducens AeB</name>
    <dbReference type="NCBI Taxonomy" id="1403537"/>
    <lineage>
        <taxon>Bacteria</taxon>
        <taxon>Bacillati</taxon>
        <taxon>Bacillota</taxon>
        <taxon>Clostridia</taxon>
        <taxon>Eubacteriales</taxon>
        <taxon>Clostridiaceae</taxon>
        <taxon>Fervidicella</taxon>
    </lineage>
</organism>
<name>A0A017RTE1_9CLOT</name>
<proteinExistence type="predicted"/>
<dbReference type="RefSeq" id="WP_035381984.1">
    <property type="nucleotide sequence ID" value="NZ_AZQP01000114.1"/>
</dbReference>
<dbReference type="PANTHER" id="PTHR10948:SF23">
    <property type="entry name" value="TRANSPOSASE INSI FOR INSERTION SEQUENCE ELEMENT IS30A-RELATED"/>
    <property type="match status" value="1"/>
</dbReference>
<dbReference type="GO" id="GO:0003676">
    <property type="term" value="F:nucleic acid binding"/>
    <property type="evidence" value="ECO:0007669"/>
    <property type="project" value="InterPro"/>
</dbReference>
<protein>
    <submittedName>
        <fullName evidence="3">Transposase</fullName>
    </submittedName>
</protein>
<dbReference type="InterPro" id="IPR012337">
    <property type="entry name" value="RNaseH-like_sf"/>
</dbReference>
<dbReference type="GO" id="GO:0006310">
    <property type="term" value="P:DNA recombination"/>
    <property type="evidence" value="ECO:0007669"/>
    <property type="project" value="UniProtKB-KW"/>
</dbReference>
<evidence type="ECO:0000256" key="1">
    <source>
        <dbReference type="ARBA" id="ARBA00023172"/>
    </source>
</evidence>
<dbReference type="SUPFAM" id="SSF53098">
    <property type="entry name" value="Ribonuclease H-like"/>
    <property type="match status" value="1"/>
</dbReference>
<dbReference type="GO" id="GO:0015074">
    <property type="term" value="P:DNA integration"/>
    <property type="evidence" value="ECO:0007669"/>
    <property type="project" value="InterPro"/>
</dbReference>
<dbReference type="GO" id="GO:0004803">
    <property type="term" value="F:transposase activity"/>
    <property type="evidence" value="ECO:0007669"/>
    <property type="project" value="TreeGrafter"/>
</dbReference>
<dbReference type="STRING" id="1403537.Q428_14930"/>
<dbReference type="Proteomes" id="UP000019681">
    <property type="component" value="Unassembled WGS sequence"/>
</dbReference>
<dbReference type="OrthoDB" id="9776104at2"/>
<evidence type="ECO:0000259" key="2">
    <source>
        <dbReference type="PROSITE" id="PS50994"/>
    </source>
</evidence>
<reference evidence="3 4" key="1">
    <citation type="journal article" date="2014" name="Genome Announc.">
        <title>Draft Genome Sequence of Fervidicella metallireducens Strain AeBT, an Iron-Reducing Thermoanaerobe from the Great Artesian Basin.</title>
        <authorList>
            <person name="Patel B.K."/>
        </authorList>
    </citation>
    <scope>NUCLEOTIDE SEQUENCE [LARGE SCALE GENOMIC DNA]</scope>
    <source>
        <strain evidence="3 4">AeB</strain>
    </source>
</reference>
<dbReference type="InterPro" id="IPR001584">
    <property type="entry name" value="Integrase_cat-core"/>
</dbReference>
<keyword evidence="4" id="KW-1185">Reference proteome</keyword>
<evidence type="ECO:0000313" key="3">
    <source>
        <dbReference type="EMBL" id="EYE87155.1"/>
    </source>
</evidence>
<dbReference type="InterPro" id="IPR051917">
    <property type="entry name" value="Transposase-Integrase"/>
</dbReference>
<dbReference type="Gene3D" id="3.30.420.10">
    <property type="entry name" value="Ribonuclease H-like superfamily/Ribonuclease H"/>
    <property type="match status" value="1"/>
</dbReference>
<keyword evidence="1" id="KW-0233">DNA recombination</keyword>
<sequence length="431" mass="50107">MCNNKHLTLSDRINIEKFLNEAYSFKAISREIDHHCTTVAKEVKRHITIRRIGSYGRSFNNCVYRSSCKHSYLCNNPTCRNGNCKFCSKCISVCKDYKEERCPNLLKPPYVCNGCKQLNNCRLEKAFYYANTAHEAYKTLYSQSRTGIAIEEDEVKRLDSFISPLIAKGQSIHHICTTNRDTIMCSEKTIYNYISYNLFTARNIDLPRKVRYRKRKKSNDFFKVDKSCRIGRTYDDFIKYMDDNPDTHVVEMDTVEGVKGGKVLLTLHFRELEFMMAFIRDANTSQSVINIFEDLYWELNPDNFNKLFPIILTDNGSEFSNPSSIEFDKLGNRRTRIFYCNPSAPQQKGAAENNHEMIRRVIPKGHSLDKFTQADITLMMNHINSYARKKLNNQPPYQLFSLLYGNKILEKIGAILIAPNEIILKPELLKK</sequence>
<dbReference type="PANTHER" id="PTHR10948">
    <property type="entry name" value="TRANSPOSASE"/>
    <property type="match status" value="1"/>
</dbReference>
<dbReference type="AlphaFoldDB" id="A0A017RTE1"/>
<dbReference type="InterPro" id="IPR036397">
    <property type="entry name" value="RNaseH_sf"/>
</dbReference>
<dbReference type="EMBL" id="AZQP01000114">
    <property type="protein sequence ID" value="EYE87155.1"/>
    <property type="molecule type" value="Genomic_DNA"/>
</dbReference>
<dbReference type="InterPro" id="IPR025246">
    <property type="entry name" value="IS30-like_HTH"/>
</dbReference>
<feature type="domain" description="Integrase catalytic" evidence="2">
    <location>
        <begin position="241"/>
        <end position="404"/>
    </location>
</feature>
<dbReference type="GO" id="GO:0032196">
    <property type="term" value="P:transposition"/>
    <property type="evidence" value="ECO:0007669"/>
    <property type="project" value="TreeGrafter"/>
</dbReference>
<evidence type="ECO:0000313" key="4">
    <source>
        <dbReference type="Proteomes" id="UP000019681"/>
    </source>
</evidence>